<dbReference type="InterPro" id="IPR036188">
    <property type="entry name" value="FAD/NAD-bd_sf"/>
</dbReference>
<protein>
    <submittedName>
        <fullName evidence="6">NAD(P)/FAD-dependent oxidoreductase</fullName>
    </submittedName>
</protein>
<comment type="caution">
    <text evidence="6">The sequence shown here is derived from an EMBL/GenBank/DDBJ whole genome shotgun (WGS) entry which is preliminary data.</text>
</comment>
<proteinExistence type="predicted"/>
<dbReference type="Gene3D" id="2.40.30.10">
    <property type="entry name" value="Translation factors"/>
    <property type="match status" value="1"/>
</dbReference>
<dbReference type="PANTHER" id="PTHR42887:SF2">
    <property type="entry name" value="OS12G0638800 PROTEIN"/>
    <property type="match status" value="1"/>
</dbReference>
<comment type="cofactor">
    <cofactor evidence="1">
        <name>FAD</name>
        <dbReference type="ChEBI" id="CHEBI:57692"/>
    </cofactor>
</comment>
<dbReference type="Pfam" id="PF22780">
    <property type="entry name" value="HI0933_like_1st"/>
    <property type="match status" value="1"/>
</dbReference>
<gene>
    <name evidence="6" type="ORF">GXN74_10410</name>
</gene>
<dbReference type="Proteomes" id="UP000461585">
    <property type="component" value="Unassembled WGS sequence"/>
</dbReference>
<dbReference type="InterPro" id="IPR023166">
    <property type="entry name" value="BaiN-like_dom_sf"/>
</dbReference>
<sequence>MARDKTIIVGGGASGMMAAIMAARNGAKTTLLEQKEKLGKKVMATGNGRCNLSNRQMDPSFFHSGGPLLFQSVYRQFDLEETIGFFQGLGAVVVELGEGKLYPRSLQATSIVELLTRELDRLKVVRVLEETVERVEAGERFKVFGTGGTYYGNKLVLATGGLSHPNLGSTGTGYRLAKELGHSLVEPFPAIVQLRTDYPHLKRLSGTKTDCLVWTEDGAGKVLRKEFGEVLFTDYGISGPPVLQLGRIVAERQRRGLSTPVRLDLCPEYGPEALDSLLADRFSRLGYKTCGESLVGMLHQKLILPLLKSAGLDPEGKACNVDKTARERLGQVLKGLSMEAVGTMDFNHSQVTAGGVSSREVDRETLESLLVPGLHFCGEILDLDGDCGGYNLQWAWSSGAVVGRRMY</sequence>
<dbReference type="InterPro" id="IPR004792">
    <property type="entry name" value="BaiN-like"/>
</dbReference>
<feature type="domain" description="RsdA/BaiN/AoA(So)-like insert" evidence="5">
    <location>
        <begin position="189"/>
        <end position="351"/>
    </location>
</feature>
<dbReference type="AlphaFoldDB" id="A0A7X5HWZ8"/>
<evidence type="ECO:0000256" key="1">
    <source>
        <dbReference type="ARBA" id="ARBA00001974"/>
    </source>
</evidence>
<dbReference type="SUPFAM" id="SSF160996">
    <property type="entry name" value="HI0933 insert domain-like"/>
    <property type="match status" value="1"/>
</dbReference>
<reference evidence="6 7" key="1">
    <citation type="submission" date="2020-01" db="EMBL/GenBank/DDBJ databases">
        <title>Anaeroalcalibacter tamaniensis gen. nov., sp. nov., moderately halophilic strictly anaerobic fermenter bacterium from mud volcano of Taman peninsula.</title>
        <authorList>
            <person name="Frolova A."/>
            <person name="Merkel A.Y."/>
            <person name="Slobodkin A.I."/>
        </authorList>
    </citation>
    <scope>NUCLEOTIDE SEQUENCE [LARGE SCALE GENOMIC DNA]</scope>
    <source>
        <strain evidence="6 7">F-3ap</strain>
    </source>
</reference>
<dbReference type="Pfam" id="PF03486">
    <property type="entry name" value="HI0933_like"/>
    <property type="match status" value="1"/>
</dbReference>
<dbReference type="PANTHER" id="PTHR42887">
    <property type="entry name" value="OS12G0638800 PROTEIN"/>
    <property type="match status" value="1"/>
</dbReference>
<dbReference type="EMBL" id="JAAEEH010000029">
    <property type="protein sequence ID" value="NDL68152.1"/>
    <property type="molecule type" value="Genomic_DNA"/>
</dbReference>
<feature type="domain" description="RsdA/BaiN/AoA(So)-like Rossmann fold-like" evidence="4">
    <location>
        <begin position="5"/>
        <end position="404"/>
    </location>
</feature>
<dbReference type="SUPFAM" id="SSF51905">
    <property type="entry name" value="FAD/NAD(P)-binding domain"/>
    <property type="match status" value="1"/>
</dbReference>
<evidence type="ECO:0000259" key="5">
    <source>
        <dbReference type="Pfam" id="PF22780"/>
    </source>
</evidence>
<name>A0A7X5HWZ8_9FIRM</name>
<evidence type="ECO:0000256" key="2">
    <source>
        <dbReference type="ARBA" id="ARBA00022630"/>
    </source>
</evidence>
<dbReference type="Gene3D" id="3.50.50.60">
    <property type="entry name" value="FAD/NAD(P)-binding domain"/>
    <property type="match status" value="1"/>
</dbReference>
<keyword evidence="7" id="KW-1185">Reference proteome</keyword>
<accession>A0A7X5HWZ8</accession>
<dbReference type="Gene3D" id="1.10.8.260">
    <property type="entry name" value="HI0933 insert domain-like"/>
    <property type="match status" value="1"/>
</dbReference>
<dbReference type="RefSeq" id="WP_162370877.1">
    <property type="nucleotide sequence ID" value="NZ_JAAEEH010000029.1"/>
</dbReference>
<evidence type="ECO:0000313" key="6">
    <source>
        <dbReference type="EMBL" id="NDL68152.1"/>
    </source>
</evidence>
<dbReference type="InterPro" id="IPR057661">
    <property type="entry name" value="RsdA/BaiN/AoA(So)_Rossmann"/>
</dbReference>
<dbReference type="NCBIfam" id="TIGR00275">
    <property type="entry name" value="aminoacetone oxidase family FAD-binding enzyme"/>
    <property type="match status" value="1"/>
</dbReference>
<evidence type="ECO:0000259" key="4">
    <source>
        <dbReference type="Pfam" id="PF03486"/>
    </source>
</evidence>
<dbReference type="PRINTS" id="PR00411">
    <property type="entry name" value="PNDRDTASEI"/>
</dbReference>
<evidence type="ECO:0000256" key="3">
    <source>
        <dbReference type="ARBA" id="ARBA00022827"/>
    </source>
</evidence>
<dbReference type="InterPro" id="IPR055178">
    <property type="entry name" value="RsdA/BaiN/AoA(So)-like_dom"/>
</dbReference>
<keyword evidence="3" id="KW-0274">FAD</keyword>
<keyword evidence="2" id="KW-0285">Flavoprotein</keyword>
<organism evidence="6 7">
    <name type="scientific">Anaerotalea alkaliphila</name>
    <dbReference type="NCBI Taxonomy" id="2662126"/>
    <lineage>
        <taxon>Bacteria</taxon>
        <taxon>Bacillati</taxon>
        <taxon>Bacillota</taxon>
        <taxon>Clostridia</taxon>
        <taxon>Eubacteriales</taxon>
        <taxon>Anaerotalea</taxon>
    </lineage>
</organism>
<evidence type="ECO:0000313" key="7">
    <source>
        <dbReference type="Proteomes" id="UP000461585"/>
    </source>
</evidence>